<feature type="transmembrane region" description="Helical" evidence="1">
    <location>
        <begin position="136"/>
        <end position="153"/>
    </location>
</feature>
<dbReference type="AlphaFoldDB" id="A0AAN7STT9"/>
<reference evidence="2 3" key="1">
    <citation type="submission" date="2023-08" db="EMBL/GenBank/DDBJ databases">
        <title>Black Yeasts Isolated from many extreme environments.</title>
        <authorList>
            <person name="Coleine C."/>
            <person name="Stajich J.E."/>
            <person name="Selbmann L."/>
        </authorList>
    </citation>
    <scope>NUCLEOTIDE SEQUENCE [LARGE SCALE GENOMIC DNA]</scope>
    <source>
        <strain evidence="2 3">CCFEE 5910</strain>
    </source>
</reference>
<keyword evidence="1" id="KW-0472">Membrane</keyword>
<sequence>MGDNTCKQFTDFTAFEAYVGKLRDDFGNLNSTKMGDCKTEICSTLYSVGNSAVSGIGVIVGYFLEIGIAILLGLSLLVFQRLEKQRMVAASLQVTQAFADSAIALALSVELASSIMLIKRNFGLGADNFGALTEQIVGVVALLVMLPISTFCWQDLKDKRFELRLCVIALTFIMFLITFISRMLSRYSQGQIDTGPDPVLTHAEMDQIELLCMEGVRQLSTGEVLFMEFLSVGGSIWLACIIIGALIKACFGPSRNYGWAVARAVVDFVDSDSRMLALNLVALFSWSIPLCWALLSLRVIQRQFAEALGRTDGGQEWSFGQILAVVVFAPVLVEIWYQYLQRHDLVEALDVNRGGYSQCIGLKDSVRISGSSTSENP</sequence>
<proteinExistence type="predicted"/>
<feature type="transmembrane region" description="Helical" evidence="1">
    <location>
        <begin position="53"/>
        <end position="77"/>
    </location>
</feature>
<keyword evidence="1" id="KW-0812">Transmembrane</keyword>
<accession>A0AAN7STT9</accession>
<keyword evidence="3" id="KW-1185">Reference proteome</keyword>
<feature type="transmembrane region" description="Helical" evidence="1">
    <location>
        <begin position="165"/>
        <end position="184"/>
    </location>
</feature>
<evidence type="ECO:0000256" key="1">
    <source>
        <dbReference type="SAM" id="Phobius"/>
    </source>
</evidence>
<comment type="caution">
    <text evidence="2">The sequence shown here is derived from an EMBL/GenBank/DDBJ whole genome shotgun (WGS) entry which is preliminary data.</text>
</comment>
<dbReference type="Proteomes" id="UP001309876">
    <property type="component" value="Unassembled WGS sequence"/>
</dbReference>
<feature type="transmembrane region" description="Helical" evidence="1">
    <location>
        <begin position="276"/>
        <end position="297"/>
    </location>
</feature>
<dbReference type="EMBL" id="JAVRRJ010000010">
    <property type="protein sequence ID" value="KAK5081272.1"/>
    <property type="molecule type" value="Genomic_DNA"/>
</dbReference>
<feature type="transmembrane region" description="Helical" evidence="1">
    <location>
        <begin position="317"/>
        <end position="337"/>
    </location>
</feature>
<evidence type="ECO:0000313" key="2">
    <source>
        <dbReference type="EMBL" id="KAK5081272.1"/>
    </source>
</evidence>
<keyword evidence="1" id="KW-1133">Transmembrane helix</keyword>
<evidence type="ECO:0000313" key="3">
    <source>
        <dbReference type="Proteomes" id="UP001309876"/>
    </source>
</evidence>
<name>A0AAN7STT9_9EURO</name>
<protein>
    <submittedName>
        <fullName evidence="2">Uncharacterized protein</fullName>
    </submittedName>
</protein>
<feature type="transmembrane region" description="Helical" evidence="1">
    <location>
        <begin position="224"/>
        <end position="247"/>
    </location>
</feature>
<organism evidence="2 3">
    <name type="scientific">Lithohypha guttulata</name>
    <dbReference type="NCBI Taxonomy" id="1690604"/>
    <lineage>
        <taxon>Eukaryota</taxon>
        <taxon>Fungi</taxon>
        <taxon>Dikarya</taxon>
        <taxon>Ascomycota</taxon>
        <taxon>Pezizomycotina</taxon>
        <taxon>Eurotiomycetes</taxon>
        <taxon>Chaetothyriomycetidae</taxon>
        <taxon>Chaetothyriales</taxon>
        <taxon>Trichomeriaceae</taxon>
        <taxon>Lithohypha</taxon>
    </lineage>
</organism>
<gene>
    <name evidence="2" type="ORF">LTR05_008066</name>
</gene>